<name>A0A0C3BJ77_PILCF</name>
<organism evidence="5 6">
    <name type="scientific">Piloderma croceum (strain F 1598)</name>
    <dbReference type="NCBI Taxonomy" id="765440"/>
    <lineage>
        <taxon>Eukaryota</taxon>
        <taxon>Fungi</taxon>
        <taxon>Dikarya</taxon>
        <taxon>Basidiomycota</taxon>
        <taxon>Agaricomycotina</taxon>
        <taxon>Agaricomycetes</taxon>
        <taxon>Agaricomycetidae</taxon>
        <taxon>Atheliales</taxon>
        <taxon>Atheliaceae</taxon>
        <taxon>Piloderma</taxon>
    </lineage>
</organism>
<sequence>MPSVHFRVALEGIFLLLFTVLTAALTHSPSQQDVSSTYFADTSNVWSFAPRDHLFGEASNERRVDGDSGPSSIQPILDTAWDGTSAYQQIGTSGVAVMQMSVIDDQYVIFFDKAEQNPLDTSDGNHAWSALFDTHAHTVRALKLITNSFCAGGGWLSNGTLIDYGGALNESVPSRSGVMGIRLYTPQPNGVGEIWEDPATIHLATNRWYPSSARISDGSQIIFGGALAGGFNNVPANDNPTLEYFPPKGNGQPVTSQFLQDAMPSNLFPHMFTLPDNRIFVAANTLAMIYSWVDGTETRLPNFPNGVRVNYPWSAGAALLPLTPANNYTPEVLFCGGSTVDDSLPPSGISSQTPASDQCARMVLDTAGIAAGWQVETMPGTRLMNDAIVMPDGNILFINGVATGVAGYGNVADQIGQSNADNPVLTPWLYTPSAAEGQRFTIGFANTTIGRLYHSTASLLPDGSVLVAGSNPNADVSTKKYMTRYEVENFQPPYMLMTRPSYTSTPQNIDYGQIFMVTVSNPGNATTVTVSLDSKYVGLVSDYDSASGQLSITGPPNAYIYPPGPAWLYILGDGIPSNGTKVMIGTGANPPSSAEAYKGSIQYSKEAQAQYQKMNLTSSGGG</sequence>
<dbReference type="InterPro" id="IPR037293">
    <property type="entry name" value="Gal_Oxidase_central_sf"/>
</dbReference>
<keyword evidence="1 2" id="KW-0732">Signal</keyword>
<evidence type="ECO:0000313" key="5">
    <source>
        <dbReference type="EMBL" id="KIM86383.1"/>
    </source>
</evidence>
<evidence type="ECO:0000259" key="3">
    <source>
        <dbReference type="Pfam" id="PF07250"/>
    </source>
</evidence>
<dbReference type="STRING" id="765440.A0A0C3BJ77"/>
<dbReference type="PANTHER" id="PTHR32208">
    <property type="entry name" value="SECRETED PROTEIN-RELATED"/>
    <property type="match status" value="1"/>
</dbReference>
<dbReference type="AlphaFoldDB" id="A0A0C3BJ77"/>
<protein>
    <submittedName>
        <fullName evidence="5">Glyoxal oxidase</fullName>
    </submittedName>
</protein>
<dbReference type="SUPFAM" id="SSF81296">
    <property type="entry name" value="E set domains"/>
    <property type="match status" value="1"/>
</dbReference>
<dbReference type="InterPro" id="IPR013783">
    <property type="entry name" value="Ig-like_fold"/>
</dbReference>
<evidence type="ECO:0000256" key="1">
    <source>
        <dbReference type="ARBA" id="ARBA00022729"/>
    </source>
</evidence>
<dbReference type="Pfam" id="PF09118">
    <property type="entry name" value="GO-like_E_set"/>
    <property type="match status" value="1"/>
</dbReference>
<gene>
    <name evidence="5" type="ORF">PILCRDRAFT_4883</name>
</gene>
<dbReference type="SUPFAM" id="SSF50965">
    <property type="entry name" value="Galactose oxidase, central domain"/>
    <property type="match status" value="1"/>
</dbReference>
<accession>A0A0C3BJ77</accession>
<evidence type="ECO:0000256" key="2">
    <source>
        <dbReference type="SAM" id="SignalP"/>
    </source>
</evidence>
<feature type="domain" description="Glyoxal oxidase N-terminal" evidence="3">
    <location>
        <begin position="125"/>
        <end position="494"/>
    </location>
</feature>
<dbReference type="OrthoDB" id="2019572at2759"/>
<reference evidence="5 6" key="1">
    <citation type="submission" date="2014-04" db="EMBL/GenBank/DDBJ databases">
        <authorList>
            <consortium name="DOE Joint Genome Institute"/>
            <person name="Kuo A."/>
            <person name="Tarkka M."/>
            <person name="Buscot F."/>
            <person name="Kohler A."/>
            <person name="Nagy L.G."/>
            <person name="Floudas D."/>
            <person name="Copeland A."/>
            <person name="Barry K.W."/>
            <person name="Cichocki N."/>
            <person name="Veneault-Fourrey C."/>
            <person name="LaButti K."/>
            <person name="Lindquist E.A."/>
            <person name="Lipzen A."/>
            <person name="Lundell T."/>
            <person name="Morin E."/>
            <person name="Murat C."/>
            <person name="Sun H."/>
            <person name="Tunlid A."/>
            <person name="Henrissat B."/>
            <person name="Grigoriev I.V."/>
            <person name="Hibbett D.S."/>
            <person name="Martin F."/>
            <person name="Nordberg H.P."/>
            <person name="Cantor M.N."/>
            <person name="Hua S.X."/>
        </authorList>
    </citation>
    <scope>NUCLEOTIDE SEQUENCE [LARGE SCALE GENOMIC DNA]</scope>
    <source>
        <strain evidence="5 6">F 1598</strain>
    </source>
</reference>
<dbReference type="HOGENOM" id="CLU_009630_2_1_1"/>
<evidence type="ECO:0000259" key="4">
    <source>
        <dbReference type="Pfam" id="PF09118"/>
    </source>
</evidence>
<evidence type="ECO:0000313" key="6">
    <source>
        <dbReference type="Proteomes" id="UP000054166"/>
    </source>
</evidence>
<proteinExistence type="predicted"/>
<dbReference type="Gene3D" id="2.130.10.80">
    <property type="entry name" value="Galactose oxidase/kelch, beta-propeller"/>
    <property type="match status" value="1"/>
</dbReference>
<dbReference type="CDD" id="cd02851">
    <property type="entry name" value="E_set_GO_C"/>
    <property type="match status" value="1"/>
</dbReference>
<feature type="domain" description="Galactose oxidase-like Early set" evidence="4">
    <location>
        <begin position="499"/>
        <end position="584"/>
    </location>
</feature>
<feature type="signal peptide" evidence="2">
    <location>
        <begin position="1"/>
        <end position="24"/>
    </location>
</feature>
<dbReference type="InterPro" id="IPR009880">
    <property type="entry name" value="Glyoxal_oxidase_N"/>
</dbReference>
<dbReference type="InParanoid" id="A0A0C3BJ77"/>
<dbReference type="Gene3D" id="2.60.40.10">
    <property type="entry name" value="Immunoglobulins"/>
    <property type="match status" value="1"/>
</dbReference>
<reference evidence="6" key="2">
    <citation type="submission" date="2015-01" db="EMBL/GenBank/DDBJ databases">
        <title>Evolutionary Origins and Diversification of the Mycorrhizal Mutualists.</title>
        <authorList>
            <consortium name="DOE Joint Genome Institute"/>
            <consortium name="Mycorrhizal Genomics Consortium"/>
            <person name="Kohler A."/>
            <person name="Kuo A."/>
            <person name="Nagy L.G."/>
            <person name="Floudas D."/>
            <person name="Copeland A."/>
            <person name="Barry K.W."/>
            <person name="Cichocki N."/>
            <person name="Veneault-Fourrey C."/>
            <person name="LaButti K."/>
            <person name="Lindquist E.A."/>
            <person name="Lipzen A."/>
            <person name="Lundell T."/>
            <person name="Morin E."/>
            <person name="Murat C."/>
            <person name="Riley R."/>
            <person name="Ohm R."/>
            <person name="Sun H."/>
            <person name="Tunlid A."/>
            <person name="Henrissat B."/>
            <person name="Grigoriev I.V."/>
            <person name="Hibbett D.S."/>
            <person name="Martin F."/>
        </authorList>
    </citation>
    <scope>NUCLEOTIDE SEQUENCE [LARGE SCALE GENOMIC DNA]</scope>
    <source>
        <strain evidence="6">F 1598</strain>
    </source>
</reference>
<dbReference type="InterPro" id="IPR015202">
    <property type="entry name" value="GO-like_E_set"/>
</dbReference>
<feature type="chain" id="PRO_5002161676" evidence="2">
    <location>
        <begin position="25"/>
        <end position="622"/>
    </location>
</feature>
<dbReference type="Proteomes" id="UP000054166">
    <property type="component" value="Unassembled WGS sequence"/>
</dbReference>
<dbReference type="InterPro" id="IPR011043">
    <property type="entry name" value="Gal_Oxase/kelch_b-propeller"/>
</dbReference>
<dbReference type="EMBL" id="KN832982">
    <property type="protein sequence ID" value="KIM86383.1"/>
    <property type="molecule type" value="Genomic_DNA"/>
</dbReference>
<dbReference type="InterPro" id="IPR014756">
    <property type="entry name" value="Ig_E-set"/>
</dbReference>
<dbReference type="Pfam" id="PF07250">
    <property type="entry name" value="Glyoxal_oxid_N"/>
    <property type="match status" value="1"/>
</dbReference>
<keyword evidence="6" id="KW-1185">Reference proteome</keyword>
<dbReference type="PANTHER" id="PTHR32208:SF96">
    <property type="entry name" value="GLYOXAL OXIDASE"/>
    <property type="match status" value="1"/>
</dbReference>